<gene>
    <name evidence="1" type="ORF">BN4615_P8896</name>
</gene>
<dbReference type="EMBL" id="LT559118">
    <property type="protein sequence ID" value="SBO99380.1"/>
    <property type="molecule type" value="Genomic_DNA"/>
</dbReference>
<sequence>MHEPATVGGPDVHARAFPHGLQALKHREVTSRVTRLHKRHSSSPGLGIEHVCVAYRSSPTRAYKLAMASRLPLPTG</sequence>
<name>A0A1M4EKJ9_9ACTN</name>
<accession>A0A1M4EKJ9</accession>
<organism evidence="1">
    <name type="scientific">Nonomuraea gerenzanensis</name>
    <dbReference type="NCBI Taxonomy" id="93944"/>
    <lineage>
        <taxon>Bacteria</taxon>
        <taxon>Bacillati</taxon>
        <taxon>Actinomycetota</taxon>
        <taxon>Actinomycetes</taxon>
        <taxon>Streptosporangiales</taxon>
        <taxon>Streptosporangiaceae</taxon>
        <taxon>Nonomuraea</taxon>
    </lineage>
</organism>
<protein>
    <submittedName>
        <fullName evidence="1">Uncharacterized protein</fullName>
    </submittedName>
</protein>
<reference evidence="1" key="1">
    <citation type="submission" date="2016-04" db="EMBL/GenBank/DDBJ databases">
        <authorList>
            <person name="Evans L.H."/>
            <person name="Alamgir A."/>
            <person name="Owens N."/>
            <person name="Weber N.D."/>
            <person name="Virtaneva K."/>
            <person name="Barbian K."/>
            <person name="Babar A."/>
            <person name="Rosenke K."/>
        </authorList>
    </citation>
    <scope>NUCLEOTIDE SEQUENCE</scope>
    <source>
        <strain evidence="1">Nono1</strain>
    </source>
</reference>
<evidence type="ECO:0000313" key="1">
    <source>
        <dbReference type="EMBL" id="SBO99380.1"/>
    </source>
</evidence>
<proteinExistence type="predicted"/>
<dbReference type="AlphaFoldDB" id="A0A1M4EKJ9"/>